<keyword evidence="1" id="KW-0732">Signal</keyword>
<evidence type="ECO:0008006" key="4">
    <source>
        <dbReference type="Google" id="ProtNLM"/>
    </source>
</evidence>
<keyword evidence="3" id="KW-1185">Reference proteome</keyword>
<feature type="chain" id="PRO_5045310586" description="Secreted protein" evidence="1">
    <location>
        <begin position="19"/>
        <end position="123"/>
    </location>
</feature>
<proteinExistence type="predicted"/>
<protein>
    <recommendedName>
        <fullName evidence="4">Secreted protein</fullName>
    </recommendedName>
</protein>
<dbReference type="EnsemblMetazoa" id="AALFPA23_003259.R3510">
    <property type="protein sequence ID" value="AALFPA23_003259.P3510"/>
    <property type="gene ID" value="AALFPA23_003259"/>
</dbReference>
<sequence length="123" mass="13289">MIKVISLLVVVAVAAASAHPMKTGPSPAAALPLPQLIHTSSNAPEEATLAAQAQDDQITTVAPTEGGSSDDMAKAETFGFGFHKHIYVAPQYYGGYYGGYAGGYYPYYPQYYSSYDYGYPYYY</sequence>
<dbReference type="GeneID" id="115263362"/>
<accession>A0ABM1XVF2</accession>
<evidence type="ECO:0000313" key="3">
    <source>
        <dbReference type="Proteomes" id="UP000069940"/>
    </source>
</evidence>
<name>A0ABM1XVF2_AEDAL</name>
<dbReference type="RefSeq" id="XP_029722520.2">
    <property type="nucleotide sequence ID" value="XM_029866660.2"/>
</dbReference>
<evidence type="ECO:0000256" key="1">
    <source>
        <dbReference type="SAM" id="SignalP"/>
    </source>
</evidence>
<reference evidence="2" key="2">
    <citation type="submission" date="2025-05" db="UniProtKB">
        <authorList>
            <consortium name="EnsemblMetazoa"/>
        </authorList>
    </citation>
    <scope>IDENTIFICATION</scope>
    <source>
        <strain evidence="2">Foshan</strain>
    </source>
</reference>
<reference evidence="3" key="1">
    <citation type="journal article" date="2015" name="Proc. Natl. Acad. Sci. U.S.A.">
        <title>Genome sequence of the Asian Tiger mosquito, Aedes albopictus, reveals insights into its biology, genetics, and evolution.</title>
        <authorList>
            <person name="Chen X.G."/>
            <person name="Jiang X."/>
            <person name="Gu J."/>
            <person name="Xu M."/>
            <person name="Wu Y."/>
            <person name="Deng Y."/>
            <person name="Zhang C."/>
            <person name="Bonizzoni M."/>
            <person name="Dermauw W."/>
            <person name="Vontas J."/>
            <person name="Armbruster P."/>
            <person name="Huang X."/>
            <person name="Yang Y."/>
            <person name="Zhang H."/>
            <person name="He W."/>
            <person name="Peng H."/>
            <person name="Liu Y."/>
            <person name="Wu K."/>
            <person name="Chen J."/>
            <person name="Lirakis M."/>
            <person name="Topalis P."/>
            <person name="Van Leeuwen T."/>
            <person name="Hall A.B."/>
            <person name="Jiang X."/>
            <person name="Thorpe C."/>
            <person name="Mueller R.L."/>
            <person name="Sun C."/>
            <person name="Waterhouse R.M."/>
            <person name="Yan G."/>
            <person name="Tu Z.J."/>
            <person name="Fang X."/>
            <person name="James A.A."/>
        </authorList>
    </citation>
    <scope>NUCLEOTIDE SEQUENCE [LARGE SCALE GENOMIC DNA]</scope>
    <source>
        <strain evidence="3">Foshan</strain>
    </source>
</reference>
<feature type="signal peptide" evidence="1">
    <location>
        <begin position="1"/>
        <end position="18"/>
    </location>
</feature>
<organism evidence="2 3">
    <name type="scientific">Aedes albopictus</name>
    <name type="common">Asian tiger mosquito</name>
    <name type="synonym">Stegomyia albopicta</name>
    <dbReference type="NCBI Taxonomy" id="7160"/>
    <lineage>
        <taxon>Eukaryota</taxon>
        <taxon>Metazoa</taxon>
        <taxon>Ecdysozoa</taxon>
        <taxon>Arthropoda</taxon>
        <taxon>Hexapoda</taxon>
        <taxon>Insecta</taxon>
        <taxon>Pterygota</taxon>
        <taxon>Neoptera</taxon>
        <taxon>Endopterygota</taxon>
        <taxon>Diptera</taxon>
        <taxon>Nematocera</taxon>
        <taxon>Culicoidea</taxon>
        <taxon>Culicidae</taxon>
        <taxon>Culicinae</taxon>
        <taxon>Aedini</taxon>
        <taxon>Aedes</taxon>
        <taxon>Stegomyia</taxon>
    </lineage>
</organism>
<dbReference type="Proteomes" id="UP000069940">
    <property type="component" value="Unassembled WGS sequence"/>
</dbReference>
<evidence type="ECO:0000313" key="2">
    <source>
        <dbReference type="EnsemblMetazoa" id="AALFPA23_003259.P3510"/>
    </source>
</evidence>